<proteinExistence type="predicted"/>
<evidence type="ECO:0000313" key="2">
    <source>
        <dbReference type="Proteomes" id="UP001234202"/>
    </source>
</evidence>
<keyword evidence="2" id="KW-1185">Reference proteome</keyword>
<name>A0ACC2XVG4_9TREE</name>
<evidence type="ECO:0000313" key="1">
    <source>
        <dbReference type="EMBL" id="KAJ9127595.1"/>
    </source>
</evidence>
<protein>
    <submittedName>
        <fullName evidence="1">Uncharacterized protein</fullName>
    </submittedName>
</protein>
<sequence>MAVAAALVAKSPKFVARLFLNDNGKEKSQVPGNAMLLPGREMHNDENDCRYSSQTSARNLEGGSSSTEVAIMVDFPGASDYYIPEYTGDKLQYFSDSSFNSAWVYLFEDAMLHYAQEDYQSDNGPHWKNVKSTGENVQGFDSDVVPQKCKNLDRMLFLTTNMEASQKAIESFEDDKELLAVLDSMFKSPVLVVPKDDKNNILASDRIWIGMKAASEEGMWSFYNPVERKYKTASLSQLKDSIVQDIVFINDHSSLPEDVPV</sequence>
<dbReference type="Proteomes" id="UP001234202">
    <property type="component" value="Unassembled WGS sequence"/>
</dbReference>
<reference evidence="1" key="1">
    <citation type="submission" date="2023-04" db="EMBL/GenBank/DDBJ databases">
        <title>Draft Genome sequencing of Naganishia species isolated from polar environments using Oxford Nanopore Technology.</title>
        <authorList>
            <person name="Leo P."/>
            <person name="Venkateswaran K."/>
        </authorList>
    </citation>
    <scope>NUCLEOTIDE SEQUENCE</scope>
    <source>
        <strain evidence="1">DBVPG 5303</strain>
    </source>
</reference>
<comment type="caution">
    <text evidence="1">The sequence shown here is derived from an EMBL/GenBank/DDBJ whole genome shotgun (WGS) entry which is preliminary data.</text>
</comment>
<accession>A0ACC2XVG4</accession>
<organism evidence="1 2">
    <name type="scientific">Naganishia onofrii</name>
    <dbReference type="NCBI Taxonomy" id="1851511"/>
    <lineage>
        <taxon>Eukaryota</taxon>
        <taxon>Fungi</taxon>
        <taxon>Dikarya</taxon>
        <taxon>Basidiomycota</taxon>
        <taxon>Agaricomycotina</taxon>
        <taxon>Tremellomycetes</taxon>
        <taxon>Filobasidiales</taxon>
        <taxon>Filobasidiaceae</taxon>
        <taxon>Naganishia</taxon>
    </lineage>
</organism>
<gene>
    <name evidence="1" type="ORF">QFC24_001005</name>
</gene>
<dbReference type="EMBL" id="JASBWV010000002">
    <property type="protein sequence ID" value="KAJ9127595.1"/>
    <property type="molecule type" value="Genomic_DNA"/>
</dbReference>